<evidence type="ECO:0000256" key="2">
    <source>
        <dbReference type="ARBA" id="ARBA00008156"/>
    </source>
</evidence>
<dbReference type="PANTHER" id="PTHR32303">
    <property type="entry name" value="QUINOPROTEIN ALCOHOL DEHYDROGENASE (CYTOCHROME C)"/>
    <property type="match status" value="1"/>
</dbReference>
<name>A0A511R4R9_9DEIN</name>
<feature type="domain" description="Pyrrolo-quinoline quinone repeat" evidence="4">
    <location>
        <begin position="48"/>
        <end position="374"/>
    </location>
</feature>
<dbReference type="SMART" id="SM00564">
    <property type="entry name" value="PQQ"/>
    <property type="match status" value="6"/>
</dbReference>
<evidence type="ECO:0000313" key="6">
    <source>
        <dbReference type="Proteomes" id="UP000321197"/>
    </source>
</evidence>
<dbReference type="Pfam" id="PF01011">
    <property type="entry name" value="PQQ"/>
    <property type="match status" value="2"/>
</dbReference>
<feature type="domain" description="Pyrrolo-quinoline quinone repeat" evidence="4">
    <location>
        <begin position="470"/>
        <end position="541"/>
    </location>
</feature>
<evidence type="ECO:0000256" key="3">
    <source>
        <dbReference type="ARBA" id="ARBA00023002"/>
    </source>
</evidence>
<evidence type="ECO:0000256" key="1">
    <source>
        <dbReference type="ARBA" id="ARBA00001931"/>
    </source>
</evidence>
<proteinExistence type="inferred from homology"/>
<sequence>MRRFLPIIIVAVLAIAGWLIYSTNRPGVQTSSGPASDAVLENPNPADWPMYRRTYDGAGYSPLNQITKENVRNLQFAWSSFIAAGVVQVTPIVYQGVLYLPQPGDTIEAYNAKTGDRLWTYARELPKDVDITPLYVQRTTRNIAIYQDKIYHATADGYVIALDAKTGKLAWETQIGDYKQMTHVAGPLVVKGKVITGRACATTATEGCFIVAHNAQTGSELWRRYLVPKAGEAGEDTWGSVAVEKRQQVGAWLVGSYDPVLDLLFWGTSVPLPLSEEVRGSGAAELAYTNATLAMKPDTGEIVWSFQHLPRDNWGMDHTYERLVVTTEVSPDANTVKWISPKVIAGQERKVITGVPGKTGLVWTLDAASGEFLWARETIGQNLIRDINKGTGKPILNETVIPKAGSVRVCPSNLGGKNWAASAYAPELKAIYIPLVNACMEVGISGEEITTQLKPAASQPDQLGVLEAISVSTGLTLWRYTQPAPIGAVLTTAGGLVFAGDVNRRFRAFDAESGKVLWETVTSGPVTGTPISYSVEGKQYVAVALGGGTDIERLLELTPDLRPGAGGNALFVFSLPD</sequence>
<organism evidence="5 6">
    <name type="scientific">Meiothermus hypogaeus NBRC 106114</name>
    <dbReference type="NCBI Taxonomy" id="1227553"/>
    <lineage>
        <taxon>Bacteria</taxon>
        <taxon>Thermotogati</taxon>
        <taxon>Deinococcota</taxon>
        <taxon>Deinococci</taxon>
        <taxon>Thermales</taxon>
        <taxon>Thermaceae</taxon>
        <taxon>Meiothermus</taxon>
    </lineage>
</organism>
<comment type="similarity">
    <text evidence="2">Belongs to the bacterial PQQ dehydrogenase family.</text>
</comment>
<reference evidence="5 6" key="1">
    <citation type="submission" date="2019-07" db="EMBL/GenBank/DDBJ databases">
        <title>Whole genome shotgun sequence of Meiothermus hypogaeus NBRC 106114.</title>
        <authorList>
            <person name="Hosoyama A."/>
            <person name="Uohara A."/>
            <person name="Ohji S."/>
            <person name="Ichikawa N."/>
        </authorList>
    </citation>
    <scope>NUCLEOTIDE SEQUENCE [LARGE SCALE GENOMIC DNA]</scope>
    <source>
        <strain evidence="5 6">NBRC 106114</strain>
    </source>
</reference>
<dbReference type="EMBL" id="BJXL01000065">
    <property type="protein sequence ID" value="GEM83882.1"/>
    <property type="molecule type" value="Genomic_DNA"/>
</dbReference>
<gene>
    <name evidence="5" type="ORF">MHY01S_20480</name>
</gene>
<dbReference type="SMR" id="A0A511R4R9"/>
<dbReference type="GO" id="GO:0005524">
    <property type="term" value="F:ATP binding"/>
    <property type="evidence" value="ECO:0007669"/>
    <property type="project" value="UniProtKB-KW"/>
</dbReference>
<accession>A0A511R4R9</accession>
<evidence type="ECO:0000259" key="4">
    <source>
        <dbReference type="Pfam" id="PF01011"/>
    </source>
</evidence>
<protein>
    <submittedName>
        <fullName evidence="5">ATP-binding protein</fullName>
    </submittedName>
</protein>
<dbReference type="Gene3D" id="2.140.10.10">
    <property type="entry name" value="Quinoprotein alcohol dehydrogenase-like superfamily"/>
    <property type="match status" value="1"/>
</dbReference>
<dbReference type="InterPro" id="IPR018391">
    <property type="entry name" value="PQQ_b-propeller_rpt"/>
</dbReference>
<dbReference type="Proteomes" id="UP000321197">
    <property type="component" value="Unassembled WGS sequence"/>
</dbReference>
<evidence type="ECO:0000313" key="5">
    <source>
        <dbReference type="EMBL" id="GEM83882.1"/>
    </source>
</evidence>
<dbReference type="AlphaFoldDB" id="A0A511R4R9"/>
<comment type="cofactor">
    <cofactor evidence="1">
        <name>pyrroloquinoline quinone</name>
        <dbReference type="ChEBI" id="CHEBI:58442"/>
    </cofactor>
</comment>
<dbReference type="SUPFAM" id="SSF50998">
    <property type="entry name" value="Quinoprotein alcohol dehydrogenase-like"/>
    <property type="match status" value="1"/>
</dbReference>
<comment type="caution">
    <text evidence="5">The sequence shown here is derived from an EMBL/GenBank/DDBJ whole genome shotgun (WGS) entry which is preliminary data.</text>
</comment>
<keyword evidence="5" id="KW-0067">ATP-binding</keyword>
<keyword evidence="5" id="KW-0547">Nucleotide-binding</keyword>
<dbReference type="InterPro" id="IPR011047">
    <property type="entry name" value="Quinoprotein_ADH-like_sf"/>
</dbReference>
<dbReference type="InterPro" id="IPR002372">
    <property type="entry name" value="PQQ_rpt_dom"/>
</dbReference>
<dbReference type="GO" id="GO:0016491">
    <property type="term" value="F:oxidoreductase activity"/>
    <property type="evidence" value="ECO:0007669"/>
    <property type="project" value="UniProtKB-KW"/>
</dbReference>
<dbReference type="PANTHER" id="PTHR32303:SF20">
    <property type="entry name" value="QUINOPROTEIN ETHANOL DEHYDROGENASE"/>
    <property type="match status" value="1"/>
</dbReference>
<keyword evidence="3" id="KW-0560">Oxidoreductase</keyword>